<keyword evidence="3" id="KW-1185">Reference proteome</keyword>
<keyword evidence="1" id="KW-0472">Membrane</keyword>
<feature type="transmembrane region" description="Helical" evidence="1">
    <location>
        <begin position="79"/>
        <end position="100"/>
    </location>
</feature>
<keyword evidence="1" id="KW-1133">Transmembrane helix</keyword>
<evidence type="ECO:0000313" key="2">
    <source>
        <dbReference type="EMBL" id="KAL1246717.1"/>
    </source>
</evidence>
<dbReference type="EMBL" id="JAYMGO010000140">
    <property type="protein sequence ID" value="KAL1246717.1"/>
    <property type="molecule type" value="Genomic_DNA"/>
</dbReference>
<comment type="caution">
    <text evidence="2">The sequence shown here is derived from an EMBL/GenBank/DDBJ whole genome shotgun (WGS) entry which is preliminary data.</text>
</comment>
<gene>
    <name evidence="2" type="ORF">QQF64_034351</name>
</gene>
<accession>A0ABR3L4W5</accession>
<dbReference type="PANTHER" id="PTHR21063:SF4">
    <property type="entry name" value="CD48 ANTIGEN-RELATED"/>
    <property type="match status" value="1"/>
</dbReference>
<sequence length="108" mass="12301">MLHCLFLSSALTLHNVFHHHHHHTRTVHCTSLSLPLEVEYQDKNNYSCVLNNPISNQTQHLDINQLCQPCAALDERSHLMITIAVILVMLMFIGTTDIVATDHMVYVS</sequence>
<dbReference type="Gene3D" id="2.60.40.10">
    <property type="entry name" value="Immunoglobulins"/>
    <property type="match status" value="1"/>
</dbReference>
<evidence type="ECO:0000313" key="3">
    <source>
        <dbReference type="Proteomes" id="UP001558613"/>
    </source>
</evidence>
<dbReference type="PANTHER" id="PTHR21063">
    <property type="entry name" value="LFA-3"/>
    <property type="match status" value="1"/>
</dbReference>
<reference evidence="2 3" key="1">
    <citation type="submission" date="2023-09" db="EMBL/GenBank/DDBJ databases">
        <authorList>
            <person name="Wang M."/>
        </authorList>
    </citation>
    <scope>NUCLEOTIDE SEQUENCE [LARGE SCALE GENOMIC DNA]</scope>
    <source>
        <strain evidence="2">GT-2023</strain>
        <tissue evidence="2">Liver</tissue>
    </source>
</reference>
<evidence type="ECO:0000256" key="1">
    <source>
        <dbReference type="SAM" id="Phobius"/>
    </source>
</evidence>
<organism evidence="2 3">
    <name type="scientific">Cirrhinus molitorella</name>
    <name type="common">mud carp</name>
    <dbReference type="NCBI Taxonomy" id="172907"/>
    <lineage>
        <taxon>Eukaryota</taxon>
        <taxon>Metazoa</taxon>
        <taxon>Chordata</taxon>
        <taxon>Craniata</taxon>
        <taxon>Vertebrata</taxon>
        <taxon>Euteleostomi</taxon>
        <taxon>Actinopterygii</taxon>
        <taxon>Neopterygii</taxon>
        <taxon>Teleostei</taxon>
        <taxon>Ostariophysi</taxon>
        <taxon>Cypriniformes</taxon>
        <taxon>Cyprinidae</taxon>
        <taxon>Labeoninae</taxon>
        <taxon>Labeonini</taxon>
        <taxon>Cirrhinus</taxon>
    </lineage>
</organism>
<protein>
    <submittedName>
        <fullName evidence="2">Uncharacterized protein</fullName>
    </submittedName>
</protein>
<proteinExistence type="predicted"/>
<name>A0ABR3L4W5_9TELE</name>
<dbReference type="Proteomes" id="UP001558613">
    <property type="component" value="Unassembled WGS sequence"/>
</dbReference>
<keyword evidence="1" id="KW-0812">Transmembrane</keyword>
<dbReference type="InterPro" id="IPR013783">
    <property type="entry name" value="Ig-like_fold"/>
</dbReference>